<dbReference type="PANTHER" id="PTHR11006">
    <property type="entry name" value="PROTEIN ARGININE N-METHYLTRANSFERASE"/>
    <property type="match status" value="1"/>
</dbReference>
<dbReference type="SUPFAM" id="SSF53335">
    <property type="entry name" value="S-adenosyl-L-methionine-dependent methyltransferases"/>
    <property type="match status" value="1"/>
</dbReference>
<evidence type="ECO:0000259" key="8">
    <source>
        <dbReference type="Pfam" id="PF22528"/>
    </source>
</evidence>
<proteinExistence type="predicted"/>
<dbReference type="Pfam" id="PF22528">
    <property type="entry name" value="PRMT_C"/>
    <property type="match status" value="1"/>
</dbReference>
<dbReference type="InterPro" id="IPR025799">
    <property type="entry name" value="Arg_MeTrfase"/>
</dbReference>
<dbReference type="Proteomes" id="UP000092461">
    <property type="component" value="Unassembled WGS sequence"/>
</dbReference>
<evidence type="ECO:0000256" key="3">
    <source>
        <dbReference type="ARBA" id="ARBA00022679"/>
    </source>
</evidence>
<keyword evidence="10" id="KW-1185">Reference proteome</keyword>
<dbReference type="Gene3D" id="2.70.160.11">
    <property type="entry name" value="Hnrnp arginine n-methyltransferase1"/>
    <property type="match status" value="1"/>
</dbReference>
<dbReference type="Pfam" id="PF06325">
    <property type="entry name" value="PrmA"/>
    <property type="match status" value="1"/>
</dbReference>
<evidence type="ECO:0000256" key="6">
    <source>
        <dbReference type="PROSITE-ProRule" id="PRU01015"/>
    </source>
</evidence>
<feature type="compositionally biased region" description="Acidic residues" evidence="7">
    <location>
        <begin position="387"/>
        <end position="412"/>
    </location>
</feature>
<keyword evidence="4 6" id="KW-0949">S-adenosyl-L-methionine</keyword>
<feature type="region of interest" description="Disordered" evidence="7">
    <location>
        <begin position="385"/>
        <end position="412"/>
    </location>
</feature>
<dbReference type="EC" id="2.1.1.319" evidence="1"/>
<dbReference type="PROSITE" id="PS51678">
    <property type="entry name" value="SAM_MT_PRMT"/>
    <property type="match status" value="1"/>
</dbReference>
<evidence type="ECO:0000313" key="10">
    <source>
        <dbReference type="Proteomes" id="UP000092461"/>
    </source>
</evidence>
<dbReference type="GO" id="GO:0035241">
    <property type="term" value="F:protein-arginine omega-N monomethyltransferase activity"/>
    <property type="evidence" value="ECO:0007669"/>
    <property type="project" value="TreeGrafter"/>
</dbReference>
<name>A0A1B0GL87_LUTLO</name>
<evidence type="ECO:0000256" key="4">
    <source>
        <dbReference type="ARBA" id="ARBA00022691"/>
    </source>
</evidence>
<dbReference type="CDD" id="cd02440">
    <property type="entry name" value="AdoMet_MTases"/>
    <property type="match status" value="1"/>
</dbReference>
<evidence type="ECO:0000256" key="1">
    <source>
        <dbReference type="ARBA" id="ARBA00011925"/>
    </source>
</evidence>
<keyword evidence="3 6" id="KW-0808">Transferase</keyword>
<evidence type="ECO:0000256" key="5">
    <source>
        <dbReference type="ARBA" id="ARBA00049303"/>
    </source>
</evidence>
<sequence>ETHVSLLHVFFCLQKYFFIFLTRKFILFLISKWKMKEHAEKPVTDEYFESYENLEVHELMLLDSARTGAYRDAILQNCELIKDKIVMDIGCGTGILSLFCAQAGAKKVFAIEASNVAKVAEEIATENNFEDVIEVFHGRVEDFRLPADIEAVDIIVSEWMGFYLVHESMLESYLFARDNFLSKDGLMFPDTASIYTAPCQLPQMFELWEEFNGLRMSSFGQRLRAQKSSRPEIMQLDQSQLLHPGELLAWIDLKTVTHEDVDSIGETFLMLSQDFGNFQGVCIWFECTFPSHGDNLPITLSTGPKDEATHWKQTVIVLPDTSILTVEPNEAMAYELSIKRNPSTARGYTLQLDQIDADEVDHPIPCDCILTKCIVLKSHLAKFEGRCDDEEESEEEDENEVCDNEEEEQPRE</sequence>
<dbReference type="GO" id="GO:0042054">
    <property type="term" value="F:histone methyltransferase activity"/>
    <property type="evidence" value="ECO:0007669"/>
    <property type="project" value="TreeGrafter"/>
</dbReference>
<dbReference type="EMBL" id="AJWK01034545">
    <property type="status" value="NOT_ANNOTATED_CDS"/>
    <property type="molecule type" value="Genomic_DNA"/>
</dbReference>
<dbReference type="Gene3D" id="3.40.50.150">
    <property type="entry name" value="Vaccinia Virus protein VP39"/>
    <property type="match status" value="1"/>
</dbReference>
<dbReference type="FunFam" id="3.40.50.150:FF:000003">
    <property type="entry name" value="Blast:Protein arginine N-methyltransferase 1"/>
    <property type="match status" value="1"/>
</dbReference>
<reference evidence="9" key="1">
    <citation type="submission" date="2020-05" db="UniProtKB">
        <authorList>
            <consortium name="EnsemblMetazoa"/>
        </authorList>
    </citation>
    <scope>IDENTIFICATION</scope>
    <source>
        <strain evidence="9">Jacobina</strain>
    </source>
</reference>
<dbReference type="GO" id="GO:0005634">
    <property type="term" value="C:nucleus"/>
    <property type="evidence" value="ECO:0007669"/>
    <property type="project" value="TreeGrafter"/>
</dbReference>
<dbReference type="PANTHER" id="PTHR11006:SF122">
    <property type="entry name" value="ARGININE METHYLTRANSFERASE 8"/>
    <property type="match status" value="1"/>
</dbReference>
<dbReference type="InterPro" id="IPR029063">
    <property type="entry name" value="SAM-dependent_MTases_sf"/>
</dbReference>
<keyword evidence="2 6" id="KW-0489">Methyltransferase</keyword>
<dbReference type="EnsemblMetazoa" id="LLOJ009862-RA">
    <property type="protein sequence ID" value="LLOJ009862-PA"/>
    <property type="gene ID" value="LLOJ009862"/>
</dbReference>
<comment type="catalytic activity">
    <reaction evidence="5">
        <text>L-arginyl-[protein] + S-adenosyl-L-methionine = N(omega)-methyl-L-arginyl-[protein] + S-adenosyl-L-homocysteine + H(+)</text>
        <dbReference type="Rhea" id="RHEA:48100"/>
        <dbReference type="Rhea" id="RHEA-COMP:10532"/>
        <dbReference type="Rhea" id="RHEA-COMP:11990"/>
        <dbReference type="ChEBI" id="CHEBI:15378"/>
        <dbReference type="ChEBI" id="CHEBI:29965"/>
        <dbReference type="ChEBI" id="CHEBI:57856"/>
        <dbReference type="ChEBI" id="CHEBI:59789"/>
        <dbReference type="ChEBI" id="CHEBI:65280"/>
    </reaction>
    <physiologicalReaction direction="left-to-right" evidence="5">
        <dbReference type="Rhea" id="RHEA:48101"/>
    </physiologicalReaction>
</comment>
<dbReference type="VEuPathDB" id="VectorBase:LLONM1_010344"/>
<dbReference type="GO" id="GO:0035242">
    <property type="term" value="F:protein-arginine omega-N asymmetric methyltransferase activity"/>
    <property type="evidence" value="ECO:0007669"/>
    <property type="project" value="UniProtKB-EC"/>
</dbReference>
<dbReference type="GO" id="GO:0032259">
    <property type="term" value="P:methylation"/>
    <property type="evidence" value="ECO:0007669"/>
    <property type="project" value="UniProtKB-KW"/>
</dbReference>
<organism evidence="9 10">
    <name type="scientific">Lutzomyia longipalpis</name>
    <name type="common">Sand fly</name>
    <dbReference type="NCBI Taxonomy" id="7200"/>
    <lineage>
        <taxon>Eukaryota</taxon>
        <taxon>Metazoa</taxon>
        <taxon>Ecdysozoa</taxon>
        <taxon>Arthropoda</taxon>
        <taxon>Hexapoda</taxon>
        <taxon>Insecta</taxon>
        <taxon>Pterygota</taxon>
        <taxon>Neoptera</taxon>
        <taxon>Endopterygota</taxon>
        <taxon>Diptera</taxon>
        <taxon>Nematocera</taxon>
        <taxon>Psychodoidea</taxon>
        <taxon>Psychodidae</taxon>
        <taxon>Lutzomyia</taxon>
        <taxon>Lutzomyia</taxon>
    </lineage>
</organism>
<evidence type="ECO:0000256" key="2">
    <source>
        <dbReference type="ARBA" id="ARBA00022603"/>
    </source>
</evidence>
<feature type="domain" description="Protein arginine N-methyltransferase" evidence="8">
    <location>
        <begin position="190"/>
        <end position="352"/>
    </location>
</feature>
<dbReference type="AlphaFoldDB" id="A0A1B0GL87"/>
<protein>
    <recommendedName>
        <fullName evidence="1">type I protein arginine methyltransferase</fullName>
        <ecNumber evidence="1">2.1.1.319</ecNumber>
    </recommendedName>
</protein>
<accession>A0A1B0GL87</accession>
<evidence type="ECO:0000313" key="9">
    <source>
        <dbReference type="EnsemblMetazoa" id="LLOJ009862-PA"/>
    </source>
</evidence>
<evidence type="ECO:0000256" key="7">
    <source>
        <dbReference type="SAM" id="MobiDB-lite"/>
    </source>
</evidence>
<dbReference type="InterPro" id="IPR055135">
    <property type="entry name" value="PRMT_dom"/>
</dbReference>
<dbReference type="VEuPathDB" id="VectorBase:LLOJ009862"/>